<keyword evidence="5" id="KW-0343">GTPase activation</keyword>
<dbReference type="PANTHER" id="PTHR23180:SF160">
    <property type="entry name" value="ADP-RIBOSYLATION FACTOR GTPASE-ACTIVATING PROTEIN EFFECTOR PROTEIN 1"/>
    <property type="match status" value="1"/>
</dbReference>
<dbReference type="Pfam" id="PF16746">
    <property type="entry name" value="BAR_3"/>
    <property type="match status" value="1"/>
</dbReference>
<dbReference type="STRING" id="590646.G3BAL0"/>
<keyword evidence="5" id="KW-0963">Cytoplasm</keyword>
<dbReference type="OrthoDB" id="10266696at2759"/>
<dbReference type="SMART" id="SM00233">
    <property type="entry name" value="PH"/>
    <property type="match status" value="1"/>
</dbReference>
<gene>
    <name evidence="8" type="ORF">CANTEDRAFT_124103</name>
</gene>
<dbReference type="PROSITE" id="PS50003">
    <property type="entry name" value="PH_DOMAIN"/>
    <property type="match status" value="1"/>
</dbReference>
<keyword evidence="9" id="KW-1185">Reference proteome</keyword>
<feature type="domain" description="Arf-GAP" evidence="7">
    <location>
        <begin position="673"/>
        <end position="793"/>
    </location>
</feature>
<dbReference type="InterPro" id="IPR027267">
    <property type="entry name" value="AH/BAR_dom_sf"/>
</dbReference>
<dbReference type="InterPro" id="IPR038508">
    <property type="entry name" value="ArfGAP_dom_sf"/>
</dbReference>
<dbReference type="AlphaFoldDB" id="G3BAL0"/>
<dbReference type="HOGENOM" id="CLU_316862_0_0_1"/>
<name>G3BAL0_CANTC</name>
<dbReference type="Gene3D" id="1.20.1270.60">
    <property type="entry name" value="Arfaptin homology (AH) domain/BAR domain"/>
    <property type="match status" value="1"/>
</dbReference>
<dbReference type="GeneID" id="18249004"/>
<dbReference type="InterPro" id="IPR037278">
    <property type="entry name" value="ARFGAP/RecO"/>
</dbReference>
<dbReference type="InterPro" id="IPR011993">
    <property type="entry name" value="PH-like_dom_sf"/>
</dbReference>
<reference evidence="8 9" key="1">
    <citation type="journal article" date="2011" name="Proc. Natl. Acad. Sci. U.S.A.">
        <title>Comparative genomics of xylose-fermenting fungi for enhanced biofuel production.</title>
        <authorList>
            <person name="Wohlbach D.J."/>
            <person name="Kuo A."/>
            <person name="Sato T.K."/>
            <person name="Potts K.M."/>
            <person name="Salamov A.A."/>
            <person name="LaButti K.M."/>
            <person name="Sun H."/>
            <person name="Clum A."/>
            <person name="Pangilinan J.L."/>
            <person name="Lindquist E.A."/>
            <person name="Lucas S."/>
            <person name="Lapidus A."/>
            <person name="Jin M."/>
            <person name="Gunawan C."/>
            <person name="Balan V."/>
            <person name="Dale B.E."/>
            <person name="Jeffries T.W."/>
            <person name="Zinkel R."/>
            <person name="Barry K.W."/>
            <person name="Grigoriev I.V."/>
            <person name="Gasch A.P."/>
        </authorList>
    </citation>
    <scope>NUCLEOTIDE SEQUENCE [LARGE SCALE GENOMIC DNA]</scope>
    <source>
        <strain evidence="9">ATCC 10573 / BCRC 21748 / CBS 615 / JCM 9827 / NBRC 10315 / NRRL Y-1498 / VKM Y-70</strain>
    </source>
</reference>
<dbReference type="CDD" id="cd00821">
    <property type="entry name" value="PH"/>
    <property type="match status" value="1"/>
</dbReference>
<dbReference type="CDD" id="cd08204">
    <property type="entry name" value="ArfGap"/>
    <property type="match status" value="1"/>
</dbReference>
<dbReference type="GO" id="GO:0005768">
    <property type="term" value="C:endosome"/>
    <property type="evidence" value="ECO:0007669"/>
    <property type="project" value="TreeGrafter"/>
</dbReference>
<dbReference type="Proteomes" id="UP000000707">
    <property type="component" value="Unassembled WGS sequence"/>
</dbReference>
<comment type="function">
    <text evidence="5">GTPase-activating protein for the ADP ribosylation factor family.</text>
</comment>
<dbReference type="Gene3D" id="1.10.220.150">
    <property type="entry name" value="Arf GTPase activating protein"/>
    <property type="match status" value="1"/>
</dbReference>
<organism evidence="9">
    <name type="scientific">Candida tenuis (strain ATCC 10573 / BCRC 21748 / CBS 615 / JCM 9827 / NBRC 10315 / NRRL Y-1498 / VKM Y-70)</name>
    <name type="common">Yeast</name>
    <name type="synonym">Yamadazyma tenuis</name>
    <dbReference type="NCBI Taxonomy" id="590646"/>
    <lineage>
        <taxon>Eukaryota</taxon>
        <taxon>Fungi</taxon>
        <taxon>Dikarya</taxon>
        <taxon>Ascomycota</taxon>
        <taxon>Saccharomycotina</taxon>
        <taxon>Pichiomycetes</taxon>
        <taxon>Debaryomycetaceae</taxon>
        <taxon>Yamadazyma</taxon>
    </lineage>
</organism>
<dbReference type="Gene3D" id="2.30.29.30">
    <property type="entry name" value="Pleckstrin-homology domain (PH domain)/Phosphotyrosine-binding domain (PTB)"/>
    <property type="match status" value="1"/>
</dbReference>
<evidence type="ECO:0000259" key="6">
    <source>
        <dbReference type="PROSITE" id="PS50003"/>
    </source>
</evidence>
<keyword evidence="1 5" id="KW-0479">Metal-binding</keyword>
<dbReference type="Pfam" id="PF01412">
    <property type="entry name" value="ArfGap"/>
    <property type="match status" value="1"/>
</dbReference>
<dbReference type="Pfam" id="PF00169">
    <property type="entry name" value="PH"/>
    <property type="match status" value="1"/>
</dbReference>
<dbReference type="EMBL" id="GL996527">
    <property type="protein sequence ID" value="EGV61432.1"/>
    <property type="molecule type" value="Genomic_DNA"/>
</dbReference>
<feature type="domain" description="PH" evidence="6">
    <location>
        <begin position="521"/>
        <end position="619"/>
    </location>
</feature>
<evidence type="ECO:0000256" key="4">
    <source>
        <dbReference type="PROSITE-ProRule" id="PRU00288"/>
    </source>
</evidence>
<dbReference type="InterPro" id="IPR001164">
    <property type="entry name" value="ArfGAP_dom"/>
</dbReference>
<dbReference type="SUPFAM" id="SSF103657">
    <property type="entry name" value="BAR/IMD domain-like"/>
    <property type="match status" value="1"/>
</dbReference>
<comment type="subcellular location">
    <subcellularLocation>
        <location evidence="5">Cytoplasm</location>
    </subcellularLocation>
</comment>
<keyword evidence="5" id="KW-0040">ANK repeat</keyword>
<dbReference type="GO" id="GO:0005802">
    <property type="term" value="C:trans-Golgi network"/>
    <property type="evidence" value="ECO:0007669"/>
    <property type="project" value="TreeGrafter"/>
</dbReference>
<dbReference type="InterPro" id="IPR001849">
    <property type="entry name" value="PH_domain"/>
</dbReference>
<protein>
    <recommendedName>
        <fullName evidence="5">ADP-ribosylation factor GTPase-activating protein</fullName>
    </recommendedName>
</protein>
<dbReference type="PROSITE" id="PS50115">
    <property type="entry name" value="ARFGAP"/>
    <property type="match status" value="1"/>
</dbReference>
<dbReference type="GO" id="GO:0005096">
    <property type="term" value="F:GTPase activator activity"/>
    <property type="evidence" value="ECO:0007669"/>
    <property type="project" value="UniProtKB-KW"/>
</dbReference>
<dbReference type="InterPro" id="IPR045258">
    <property type="entry name" value="ACAP1/2/3-like"/>
</dbReference>
<dbReference type="InterPro" id="IPR004148">
    <property type="entry name" value="BAR_dom"/>
</dbReference>
<proteinExistence type="predicted"/>
<evidence type="ECO:0000256" key="5">
    <source>
        <dbReference type="RuleBase" id="RU369028"/>
    </source>
</evidence>
<sequence length="891" mass="101803">MDISSLAFPYTQAENTSVTLNRLVLTDDADKLRYVFGLEGDNASKRCTFIYKLETATQLKINEPLTYIDNVSVHKTSPLLVRCDPVFHKMKLALSLKYTSDNEGKSLLIVKTKGHNDDSEHLRRLLESGVTHSSEIEISKLDFDSLPLDNTVQDAQKIVINDSYDANNFNGQSMNVFLFEFKDHIYSYALSVKLWINKLETAESPKKVSVKTPTSNALQLSDYRAAFSFVLDDGPEFRAILNKYEQSIPNVQKNTIQLIDELKTMETNLKRLVASKRKVVEIIDGLTNQNSVLATFKIKDELRSKLNKIFTPFESQLSFFLEQVCEKRLLNKIKSISTFEDEKNELNSLKKNFEHDSKEFYNWLKKYLSNEKGRPESKLLLKRKKFELSKFDYLNYLNNFSNNQYINEFYENLFKFLSIDLANIPKDLSKVGLTDYHNIYLNVLLKFNSEKYQLRQMIESCSSNDDLTNVIRYNSLTVDSASNDDIKVTSDNLDLIFSPVSPSLTTTTTVSMNPDSPSEDSAEKSGILYALGGKGKQGWHKEWVVVKNGELKEYSDWRTGNAPINTPIQIALSNVKPTTHDKRQYCFEIFTSSGNRYIFQAINEQERDQWIKVLDNARLSVNTDKLKENLSPKEHSKLSKKLNLKLDKPKPIESGAAPSKSPISVVSSAVIPNDYYKAVRYVPDSDNNICADCGSLESVEWVSINFLVVLCINCSSCHRSMGSHISRVKSLKMDNFNRETEVLLTYINNHLHNKYLQSTHKTPSFADYEERLEFIQNKYIDKKYAQSVDGINDLLFKSVRAISVEDTIKCVLLGADVNLKVSLGDKGNKILLFEYSLRKYLTVETDSSPTKIFVISEFLVLNGCKINSVNRDLELSEEAFDFWSSKYSKIA</sequence>
<evidence type="ECO:0000256" key="3">
    <source>
        <dbReference type="ARBA" id="ARBA00022833"/>
    </source>
</evidence>
<dbReference type="PANTHER" id="PTHR23180">
    <property type="entry name" value="CENTAURIN/ARF"/>
    <property type="match status" value="1"/>
</dbReference>
<evidence type="ECO:0000313" key="9">
    <source>
        <dbReference type="Proteomes" id="UP000000707"/>
    </source>
</evidence>
<evidence type="ECO:0000313" key="8">
    <source>
        <dbReference type="EMBL" id="EGV61432.1"/>
    </source>
</evidence>
<accession>G3BAL0</accession>
<keyword evidence="3 5" id="KW-0862">Zinc</keyword>
<keyword evidence="5" id="KW-0677">Repeat</keyword>
<dbReference type="GO" id="GO:0008270">
    <property type="term" value="F:zinc ion binding"/>
    <property type="evidence" value="ECO:0007669"/>
    <property type="project" value="UniProtKB-KW"/>
</dbReference>
<evidence type="ECO:0000256" key="2">
    <source>
        <dbReference type="ARBA" id="ARBA00022771"/>
    </source>
</evidence>
<evidence type="ECO:0000259" key="7">
    <source>
        <dbReference type="PROSITE" id="PS50115"/>
    </source>
</evidence>
<dbReference type="KEGG" id="cten:18249004"/>
<evidence type="ECO:0000256" key="1">
    <source>
        <dbReference type="ARBA" id="ARBA00022723"/>
    </source>
</evidence>
<dbReference type="eggNOG" id="KOG0521">
    <property type="taxonomic scope" value="Eukaryota"/>
</dbReference>
<dbReference type="SUPFAM" id="SSF57863">
    <property type="entry name" value="ArfGap/RecO-like zinc finger"/>
    <property type="match status" value="1"/>
</dbReference>
<dbReference type="SUPFAM" id="SSF50729">
    <property type="entry name" value="PH domain-like"/>
    <property type="match status" value="1"/>
</dbReference>
<keyword evidence="2 4" id="KW-0863">Zinc-finger</keyword>
<dbReference type="SMART" id="SM00105">
    <property type="entry name" value="ArfGap"/>
    <property type="match status" value="1"/>
</dbReference>
<dbReference type="GO" id="GO:0006891">
    <property type="term" value="P:intra-Golgi vesicle-mediated transport"/>
    <property type="evidence" value="ECO:0007669"/>
    <property type="project" value="TreeGrafter"/>
</dbReference>